<feature type="domain" description="USP" evidence="3">
    <location>
        <begin position="1"/>
        <end position="141"/>
    </location>
</feature>
<evidence type="ECO:0000256" key="2">
    <source>
        <dbReference type="SAM" id="MobiDB-lite"/>
    </source>
</evidence>
<dbReference type="GO" id="GO:0005634">
    <property type="term" value="C:nucleus"/>
    <property type="evidence" value="ECO:0007669"/>
    <property type="project" value="TreeGrafter"/>
</dbReference>
<keyword evidence="5" id="KW-1185">Reference proteome</keyword>
<evidence type="ECO:0000259" key="3">
    <source>
        <dbReference type="PROSITE" id="PS50235"/>
    </source>
</evidence>
<dbReference type="InterPro" id="IPR018200">
    <property type="entry name" value="USP_CS"/>
</dbReference>
<sequence>MEKRVTIGLRRGPRLKNIPPVLLLHLTRFDYDIMLGETKVCTRWDYYRTLDLSKYMPDSPPEMTHYTLYSVFVHAGTNTGFGHYYCFIHCSGTWYKFNDETVTHATLFEVFGANFGGYRMNYWGTEVPHSSNAYMLVYLRTSAMETLLKPINTSDIPKHVVETLEKEKEEQARLEREKEEDYLYGRVHFVLPSTIKEDARFLSSRLPPGHTFSPNMTLRVSLEADALTEFEAFLRPRLYPDSPDERVWMWFVSTGKGSDRQLLNALVTPGMKVAEVVGKYQECCVLVTDAKTTQVLNTEGGDESKKVYHLLHHKLYDPLQLKIHVLGSTIVYHDPAHDNVRVTLDKVKPHVRQLVSELPDDSKKLYGHHLAGGGSGKPSSSPAPGSLTTVPLREYPTEELTVTWEFETTTLYTSDNDAIHSGDVLVWQLAIKPEDAEYVFYPDVQSYQRDFVARCLPIELKLDQPPGYPTLLKTRLSADMTYEQLQRYVGRLIGVGDQFDRVRFTRHNPETQLPYFMKGKRKDRPTIEKLLTPASSRYTALSTILYYEYCKYTVTEVEEAHSLQFKLFAPNVRMISKHWILLSREQPLEASTVFAACVSAMQVDFQDEEIFSDTTPTTNAADNSVMDELFGESSPPHSPTTLVNGKAEFPVDNDSRSCIVMNKKHITEVVLGFVQFIQSLNPEEAWEHLRLVDVWQGKVYNVFDRDHPFIFEHGSFEESAEYRVELLPSPIRGIPPADQMLIQVHHFSINRNAASATNGNGVGANNGNTNNNNNINNLNGANNVGPNAAPQYGQNLNANKDKVETHSDPFSLYVNLHELPTDFLGRVATKLELEYAAVQDWKVCLVKNLRVVEMSPDVAMGEQLAAFCDASSFEPNQREPVRIAYIGLDHAPLKRHPKTRTDKALILNDHH</sequence>
<protein>
    <submittedName>
        <fullName evidence="4">Ubiquitin carboxyl-terminal hydrolase/ICP0-binding domain of Ubiquitin-specific protease 7, putative</fullName>
    </submittedName>
</protein>
<dbReference type="Gene3D" id="3.90.70.10">
    <property type="entry name" value="Cysteine proteinases"/>
    <property type="match status" value="1"/>
</dbReference>
<dbReference type="PROSITE" id="PS00973">
    <property type="entry name" value="USP_2"/>
    <property type="match status" value="1"/>
</dbReference>
<evidence type="ECO:0000256" key="1">
    <source>
        <dbReference type="ARBA" id="ARBA00022786"/>
    </source>
</evidence>
<dbReference type="EMBL" id="LR877151">
    <property type="protein sequence ID" value="CAD2216887.1"/>
    <property type="molecule type" value="Genomic_DNA"/>
</dbReference>
<reference evidence="4 5" key="1">
    <citation type="submission" date="2020-08" db="EMBL/GenBank/DDBJ databases">
        <authorList>
            <person name="Newling K."/>
            <person name="Davey J."/>
            <person name="Forrester S."/>
        </authorList>
    </citation>
    <scope>NUCLEOTIDE SEQUENCE [LARGE SCALE GENOMIC DNA]</scope>
    <source>
        <strain evidence="5">Crithidia deanei Carvalho (ATCC PRA-265)</strain>
    </source>
</reference>
<dbReference type="VEuPathDB" id="TriTrypDB:ADEAN_000436500"/>
<dbReference type="InterPro" id="IPR001394">
    <property type="entry name" value="Peptidase_C19_UCH"/>
</dbReference>
<feature type="region of interest" description="Disordered" evidence="2">
    <location>
        <begin position="366"/>
        <end position="390"/>
    </location>
</feature>
<dbReference type="InterPro" id="IPR028889">
    <property type="entry name" value="USP"/>
</dbReference>
<keyword evidence="4" id="KW-0378">Hydrolase</keyword>
<dbReference type="SUPFAM" id="SSF54001">
    <property type="entry name" value="Cysteine proteinases"/>
    <property type="match status" value="1"/>
</dbReference>
<organism evidence="4 5">
    <name type="scientific">Angomonas deanei</name>
    <dbReference type="NCBI Taxonomy" id="59799"/>
    <lineage>
        <taxon>Eukaryota</taxon>
        <taxon>Discoba</taxon>
        <taxon>Euglenozoa</taxon>
        <taxon>Kinetoplastea</taxon>
        <taxon>Metakinetoplastina</taxon>
        <taxon>Trypanosomatida</taxon>
        <taxon>Trypanosomatidae</taxon>
        <taxon>Strigomonadinae</taxon>
        <taxon>Angomonas</taxon>
    </lineage>
</organism>
<keyword evidence="1" id="KW-0833">Ubl conjugation pathway</keyword>
<feature type="compositionally biased region" description="Low complexity" evidence="2">
    <location>
        <begin position="377"/>
        <end position="386"/>
    </location>
</feature>
<proteinExistence type="predicted"/>
<dbReference type="InterPro" id="IPR050164">
    <property type="entry name" value="Peptidase_C19"/>
</dbReference>
<dbReference type="InterPro" id="IPR024729">
    <property type="entry name" value="USP7_ICP0-binding_dom"/>
</dbReference>
<dbReference type="GO" id="GO:0031647">
    <property type="term" value="P:regulation of protein stability"/>
    <property type="evidence" value="ECO:0007669"/>
    <property type="project" value="TreeGrafter"/>
</dbReference>
<dbReference type="PANTHER" id="PTHR24006">
    <property type="entry name" value="UBIQUITIN CARBOXYL-TERMINAL HYDROLASE"/>
    <property type="match status" value="1"/>
</dbReference>
<accession>A0A7G2CD67</accession>
<dbReference type="GO" id="GO:0004843">
    <property type="term" value="F:cysteine-type deubiquitinase activity"/>
    <property type="evidence" value="ECO:0007669"/>
    <property type="project" value="InterPro"/>
</dbReference>
<dbReference type="Gene3D" id="3.10.20.90">
    <property type="entry name" value="Phosphatidylinositol 3-kinase Catalytic Subunit, Chain A, domain 1"/>
    <property type="match status" value="1"/>
</dbReference>
<dbReference type="Pfam" id="PF12436">
    <property type="entry name" value="USP7_ICP0_bdg"/>
    <property type="match status" value="1"/>
</dbReference>
<dbReference type="GO" id="GO:0005829">
    <property type="term" value="C:cytosol"/>
    <property type="evidence" value="ECO:0007669"/>
    <property type="project" value="TreeGrafter"/>
</dbReference>
<dbReference type="PROSITE" id="PS50235">
    <property type="entry name" value="USP_3"/>
    <property type="match status" value="1"/>
</dbReference>
<evidence type="ECO:0000313" key="4">
    <source>
        <dbReference type="EMBL" id="CAD2216887.1"/>
    </source>
</evidence>
<dbReference type="Proteomes" id="UP000515908">
    <property type="component" value="Chromosome 07"/>
</dbReference>
<dbReference type="GO" id="GO:0006508">
    <property type="term" value="P:proteolysis"/>
    <property type="evidence" value="ECO:0007669"/>
    <property type="project" value="UniProtKB-KW"/>
</dbReference>
<dbReference type="AlphaFoldDB" id="A0A7G2CD67"/>
<dbReference type="PANTHER" id="PTHR24006:SF644">
    <property type="entry name" value="UBIQUITIN CARBOXYL-TERMINAL HYDROLASE 7"/>
    <property type="match status" value="1"/>
</dbReference>
<gene>
    <name evidence="4" type="ORF">ADEAN_000436500</name>
</gene>
<dbReference type="GO" id="GO:0016579">
    <property type="term" value="P:protein deubiquitination"/>
    <property type="evidence" value="ECO:0007669"/>
    <property type="project" value="InterPro"/>
</dbReference>
<dbReference type="OrthoDB" id="289038at2759"/>
<dbReference type="Pfam" id="PF00443">
    <property type="entry name" value="UCH"/>
    <property type="match status" value="1"/>
</dbReference>
<name>A0A7G2CD67_9TRYP</name>
<dbReference type="InterPro" id="IPR038765">
    <property type="entry name" value="Papain-like_cys_pep_sf"/>
</dbReference>
<keyword evidence="4" id="KW-0645">Protease</keyword>
<evidence type="ECO:0000313" key="5">
    <source>
        <dbReference type="Proteomes" id="UP000515908"/>
    </source>
</evidence>